<keyword evidence="2" id="KW-1185">Reference proteome</keyword>
<dbReference type="RefSeq" id="YP_004678910.1">
    <property type="nucleotide sequence ID" value="NC_000852.5"/>
</dbReference>
<reference evidence="1 2" key="6">
    <citation type="journal article" date="1999" name="Virology">
        <title>Chlorella virus PBCV-1 encodes a functional homospermidine synthase.</title>
        <authorList>
            <person name="Kaiser A."/>
            <person name="Vollmert M."/>
            <person name="Tholl D."/>
            <person name="Graves M.V."/>
            <person name="Gurnon J.R."/>
            <person name="Xing W."/>
            <person name="Lisec A.D."/>
            <person name="Nickerson K.W."/>
            <person name="Van Etten J.L."/>
        </authorList>
    </citation>
    <scope>NUCLEOTIDE SEQUENCE [LARGE SCALE GENOMIC DNA]</scope>
</reference>
<gene>
    <name evidence="1" type="primary">a200aR</name>
</gene>
<reference evidence="1 2" key="1">
    <citation type="journal article" date="1995" name="Virology">
        <title>Analysis of 45 kb of DNA located at the left end of the chlorella virus PBCV-1 genome.</title>
        <authorList>
            <person name="Lu Z."/>
            <person name="Li Y."/>
            <person name="Zhang Y."/>
            <person name="Kutish G.F."/>
            <person name="Rock D.L."/>
            <person name="Van Etten J.L."/>
        </authorList>
    </citation>
    <scope>NUCLEOTIDE SEQUENCE [LARGE SCALE GENOMIC DNA]</scope>
</reference>
<reference evidence="1 2" key="4">
    <citation type="journal article" date="1996" name="Virology">
        <title>Analysis of 76 kb of the chlorella virus PBCV-1 330-kb genome: map positions 182 to 258.</title>
        <authorList>
            <person name="Kutish G.F."/>
            <person name="Li Y."/>
            <person name="Lu Z."/>
            <person name="Furuta M."/>
            <person name="Rock D.L."/>
            <person name="Van Etten J.L."/>
        </authorList>
    </citation>
    <scope>NUCLEOTIDE SEQUENCE [LARGE SCALE GENOMIC DNA]</scope>
</reference>
<organismHost>
    <name type="scientific">Chlorella</name>
    <dbReference type="NCBI Taxonomy" id="3071"/>
</organismHost>
<reference evidence="1 2" key="2">
    <citation type="journal article" date="1995" name="Virology">
        <title>Analysis of 43 kb of the Chlorella virus PBCV-1 330-kb genome: map positions 45 to 88.</title>
        <authorList>
            <person name="Li Y."/>
            <person name="Lu Z."/>
            <person name="Burbank D.E."/>
            <person name="Kutish G.F."/>
            <person name="Rock D.L."/>
            <person name="Van Etten J.L."/>
        </authorList>
    </citation>
    <scope>NUCLEOTIDE SEQUENCE [LARGE SCALE GENOMIC DNA]</scope>
</reference>
<accession>F8TTZ4</accession>
<reference evidence="1 2" key="7">
    <citation type="journal article" date="2000" name="Virology">
        <title>Characterization of a beta-1,3-glucanase encoded by chlorella virus PBCV-1.</title>
        <authorList>
            <person name="Sun L."/>
            <person name="Gurnon J.R."/>
            <person name="Adams B.J."/>
            <person name="Graves M.V."/>
            <person name="Van Etten J.L."/>
        </authorList>
    </citation>
    <scope>NUCLEOTIDE SEQUENCE [LARGE SCALE GENOMIC DNA]</scope>
</reference>
<dbReference type="Proteomes" id="UP000000862">
    <property type="component" value="Segment"/>
</dbReference>
<evidence type="ECO:0000313" key="1">
    <source>
        <dbReference type="EMBL" id="AEI70055.1"/>
    </source>
</evidence>
<protein>
    <submittedName>
        <fullName evidence="1">Uncharacterized protein</fullName>
    </submittedName>
</protein>
<dbReference type="KEGG" id="vg:10971208"/>
<reference evidence="1 2" key="8">
    <citation type="journal article" date="2010" name="J. Virol.">
        <title>Microarray analysis of Paramecium bursaria chlorella virus 1 transcription.</title>
        <authorList>
            <person name="Yanai-Balser G.M."/>
            <person name="Duncan G.A."/>
            <person name="Eudy J.D."/>
            <person name="Wang D."/>
            <person name="Li X."/>
            <person name="Agarkova I.V."/>
            <person name="Dunigan D.D."/>
            <person name="Van Etten J.L."/>
        </authorList>
    </citation>
    <scope>NUCLEOTIDE SEQUENCE [LARGE SCALE GENOMIC DNA]</scope>
</reference>
<sequence length="54" mass="6424">MCYMYGCSSAARSKNYCILDSVWKAKYGKDMTYLSLLRCWWYQFCPPETESNCK</sequence>
<organism evidence="1 2">
    <name type="scientific">Paramecium bursaria Chlorella virus 1</name>
    <name type="common">PBCV-1</name>
    <dbReference type="NCBI Taxonomy" id="10506"/>
    <lineage>
        <taxon>Viruses</taxon>
        <taxon>Varidnaviria</taxon>
        <taxon>Bamfordvirae</taxon>
        <taxon>Nucleocytoviricota</taxon>
        <taxon>Megaviricetes</taxon>
        <taxon>Algavirales</taxon>
        <taxon>Phycodnaviridae</taxon>
        <taxon>Chlorovirus</taxon>
        <taxon>Chlorovirus vanettense</taxon>
    </lineage>
</organism>
<proteinExistence type="predicted"/>
<dbReference type="EMBL" id="JF411744">
    <property type="protein sequence ID" value="AEI70055.1"/>
    <property type="molecule type" value="Genomic_DNA"/>
</dbReference>
<dbReference type="GeneID" id="10971208"/>
<name>F8TTZ4_PBCV1</name>
<reference evidence="1 2" key="5">
    <citation type="journal article" date="1997" name="Virology">
        <title>Analysis of 74 kb of DNA located at the right end of the 330-kb chlorella virus PBCV-1 genome.</title>
        <authorList>
            <person name="Li Y."/>
            <person name="Lu Z."/>
            <person name="Sun L."/>
            <person name="Ropp S."/>
            <person name="Kutish G.F."/>
            <person name="Rock D.L."/>
            <person name="Van Etten J.L."/>
        </authorList>
    </citation>
    <scope>NUCLEOTIDE SEQUENCE [LARGE SCALE GENOMIC DNA]</scope>
</reference>
<evidence type="ECO:0000313" key="2">
    <source>
        <dbReference type="Proteomes" id="UP000000862"/>
    </source>
</evidence>
<reference evidence="1 2" key="3">
    <citation type="journal article" date="1996" name="Virology">
        <title>Analysis of 94 kb of the chlorella virus PBCV-1 330-kb genome: map positions 88 to 182.</title>
        <authorList>
            <person name="Lu Z."/>
            <person name="Li Y."/>
            <person name="Que Q."/>
            <person name="Kutish G.F."/>
            <person name="Rock D.L."/>
            <person name="Van Etten J.L."/>
        </authorList>
    </citation>
    <scope>NUCLEOTIDE SEQUENCE [LARGE SCALE GENOMIC DNA]</scope>
</reference>